<dbReference type="RefSeq" id="WP_282300745.1">
    <property type="nucleotide sequence ID" value="NZ_CP124616.1"/>
</dbReference>
<evidence type="ECO:0000256" key="6">
    <source>
        <dbReference type="ARBA" id="ARBA00022982"/>
    </source>
</evidence>
<feature type="signal peptide" evidence="8">
    <location>
        <begin position="1"/>
        <end position="25"/>
    </location>
</feature>
<evidence type="ECO:0000256" key="8">
    <source>
        <dbReference type="SAM" id="SignalP"/>
    </source>
</evidence>
<evidence type="ECO:0000256" key="7">
    <source>
        <dbReference type="ARBA" id="ARBA00023004"/>
    </source>
</evidence>
<evidence type="ECO:0000256" key="5">
    <source>
        <dbReference type="ARBA" id="ARBA00022723"/>
    </source>
</evidence>
<keyword evidence="5" id="KW-0479">Metal-binding</keyword>
<reference evidence="10 11" key="1">
    <citation type="submission" date="2023-05" db="EMBL/GenBank/DDBJ databases">
        <title>YMD87, complete Genome.</title>
        <authorList>
            <person name="Zhang J."/>
            <person name="Xu X."/>
        </authorList>
    </citation>
    <scope>NUCLEOTIDE SEQUENCE [LARGE SCALE GENOMIC DNA]</scope>
    <source>
        <strain evidence="10 11">YMD87</strain>
    </source>
</reference>
<evidence type="ECO:0000256" key="4">
    <source>
        <dbReference type="ARBA" id="ARBA00022617"/>
    </source>
</evidence>
<evidence type="ECO:0000259" key="9">
    <source>
        <dbReference type="Pfam" id="PF14537"/>
    </source>
</evidence>
<dbReference type="Gene3D" id="1.10.1130.10">
    <property type="entry name" value="Flavocytochrome C3, Chain A"/>
    <property type="match status" value="1"/>
</dbReference>
<evidence type="ECO:0000313" key="11">
    <source>
        <dbReference type="Proteomes" id="UP001241605"/>
    </source>
</evidence>
<name>A0ABY8QHI6_9RHOB</name>
<keyword evidence="6" id="KW-0249">Electron transport</keyword>
<dbReference type="Proteomes" id="UP001241605">
    <property type="component" value="Chromosome"/>
</dbReference>
<evidence type="ECO:0000256" key="2">
    <source>
        <dbReference type="ARBA" id="ARBA00004196"/>
    </source>
</evidence>
<accession>A0ABY8QHI6</accession>
<dbReference type="InterPro" id="IPR012286">
    <property type="entry name" value="Tetrahaem_cytochrome"/>
</dbReference>
<organism evidence="10 11">
    <name type="scientific">Tropicibacter oceani</name>
    <dbReference type="NCBI Taxonomy" id="3058420"/>
    <lineage>
        <taxon>Bacteria</taxon>
        <taxon>Pseudomonadati</taxon>
        <taxon>Pseudomonadota</taxon>
        <taxon>Alphaproteobacteria</taxon>
        <taxon>Rhodobacterales</taxon>
        <taxon>Roseobacteraceae</taxon>
        <taxon>Tropicibacter</taxon>
    </lineage>
</organism>
<dbReference type="Pfam" id="PF14537">
    <property type="entry name" value="Cytochrom_c3_2"/>
    <property type="match status" value="1"/>
</dbReference>
<keyword evidence="7" id="KW-0408">Iron</keyword>
<evidence type="ECO:0000256" key="1">
    <source>
        <dbReference type="ARBA" id="ARBA00001926"/>
    </source>
</evidence>
<gene>
    <name evidence="10" type="ORF">QF118_00825</name>
</gene>
<sequence>MRVPTWARHGMAAMAMLSLSGAALSQETGDGAAPHLLADTHVDMGLDCTACHQGSAPPQAVGSAVCKTCHGTFDALANRTAEIEPNPHASHKGEQACETCHRAHEPSVDACAQCHMWGFKVP</sequence>
<protein>
    <submittedName>
        <fullName evidence="10">Cytochrome c3 family protein</fullName>
    </submittedName>
</protein>
<dbReference type="InterPro" id="IPR036280">
    <property type="entry name" value="Multihaem_cyt_sf"/>
</dbReference>
<feature type="chain" id="PRO_5047430942" evidence="8">
    <location>
        <begin position="26"/>
        <end position="122"/>
    </location>
</feature>
<proteinExistence type="predicted"/>
<feature type="domain" description="Tetrahaem cytochrome" evidence="9">
    <location>
        <begin position="41"/>
        <end position="115"/>
    </location>
</feature>
<dbReference type="EMBL" id="CP124616">
    <property type="protein sequence ID" value="WGW04114.1"/>
    <property type="molecule type" value="Genomic_DNA"/>
</dbReference>
<keyword evidence="11" id="KW-1185">Reference proteome</keyword>
<comment type="cofactor">
    <cofactor evidence="1">
        <name>heme c</name>
        <dbReference type="ChEBI" id="CHEBI:61717"/>
    </cofactor>
</comment>
<evidence type="ECO:0000256" key="3">
    <source>
        <dbReference type="ARBA" id="ARBA00022448"/>
    </source>
</evidence>
<comment type="subcellular location">
    <subcellularLocation>
        <location evidence="2">Cell envelope</location>
    </subcellularLocation>
</comment>
<evidence type="ECO:0000313" key="10">
    <source>
        <dbReference type="EMBL" id="WGW04114.1"/>
    </source>
</evidence>
<dbReference type="SUPFAM" id="SSF48695">
    <property type="entry name" value="Multiheme cytochromes"/>
    <property type="match status" value="1"/>
</dbReference>
<keyword evidence="8" id="KW-0732">Signal</keyword>
<keyword evidence="3" id="KW-0813">Transport</keyword>
<keyword evidence="4" id="KW-0349">Heme</keyword>